<protein>
    <submittedName>
        <fullName evidence="1">Uncharacterized protein</fullName>
    </submittedName>
</protein>
<organism evidence="1 2">
    <name type="scientific">Glossina austeni</name>
    <name type="common">Savannah tsetse fly</name>
    <dbReference type="NCBI Taxonomy" id="7395"/>
    <lineage>
        <taxon>Eukaryota</taxon>
        <taxon>Metazoa</taxon>
        <taxon>Ecdysozoa</taxon>
        <taxon>Arthropoda</taxon>
        <taxon>Hexapoda</taxon>
        <taxon>Insecta</taxon>
        <taxon>Pterygota</taxon>
        <taxon>Neoptera</taxon>
        <taxon>Endopterygota</taxon>
        <taxon>Diptera</taxon>
        <taxon>Brachycera</taxon>
        <taxon>Muscomorpha</taxon>
        <taxon>Hippoboscoidea</taxon>
        <taxon>Glossinidae</taxon>
        <taxon>Glossina</taxon>
    </lineage>
</organism>
<dbReference type="VEuPathDB" id="VectorBase:GAUT027167"/>
<dbReference type="Proteomes" id="UP000078200">
    <property type="component" value="Unassembled WGS sequence"/>
</dbReference>
<reference evidence="1" key="1">
    <citation type="submission" date="2020-05" db="UniProtKB">
        <authorList>
            <consortium name="EnsemblMetazoa"/>
        </authorList>
    </citation>
    <scope>IDENTIFICATION</scope>
    <source>
        <strain evidence="1">TTRI</strain>
    </source>
</reference>
<evidence type="ECO:0000313" key="1">
    <source>
        <dbReference type="EnsemblMetazoa" id="GAUT027167-PA"/>
    </source>
</evidence>
<proteinExistence type="predicted"/>
<evidence type="ECO:0000313" key="2">
    <source>
        <dbReference type="Proteomes" id="UP000078200"/>
    </source>
</evidence>
<dbReference type="AlphaFoldDB" id="A0A1A9V636"/>
<sequence length="104" mass="11206">MEPTEESVWQAEAIGGDYVNKPVGKGEKVNTNRKRLIAIFTTAGIVSETAGAVIFDSFDFLSFLESVTLHTDLDGKPHGIFCRLGTSYGLKDFGFATSGMINGI</sequence>
<dbReference type="EnsemblMetazoa" id="GAUT027167-RA">
    <property type="protein sequence ID" value="GAUT027167-PA"/>
    <property type="gene ID" value="GAUT027167"/>
</dbReference>
<accession>A0A1A9V636</accession>
<keyword evidence="2" id="KW-1185">Reference proteome</keyword>
<name>A0A1A9V636_GLOAU</name>